<dbReference type="Proteomes" id="UP001295423">
    <property type="component" value="Unassembled WGS sequence"/>
</dbReference>
<gene>
    <name evidence="2" type="ORF">CYCCA115_LOCUS17016</name>
</gene>
<evidence type="ECO:0000313" key="3">
    <source>
        <dbReference type="Proteomes" id="UP001295423"/>
    </source>
</evidence>
<keyword evidence="3" id="KW-1185">Reference proteome</keyword>
<comment type="caution">
    <text evidence="2">The sequence shown here is derived from an EMBL/GenBank/DDBJ whole genome shotgun (WGS) entry which is preliminary data.</text>
</comment>
<accession>A0AAD2PVX9</accession>
<feature type="region of interest" description="Disordered" evidence="1">
    <location>
        <begin position="53"/>
        <end position="139"/>
    </location>
</feature>
<name>A0AAD2PVX9_9STRA</name>
<evidence type="ECO:0000256" key="1">
    <source>
        <dbReference type="SAM" id="MobiDB-lite"/>
    </source>
</evidence>
<reference evidence="2" key="1">
    <citation type="submission" date="2023-08" db="EMBL/GenBank/DDBJ databases">
        <authorList>
            <person name="Audoor S."/>
            <person name="Bilcke G."/>
        </authorList>
    </citation>
    <scope>NUCLEOTIDE SEQUENCE</scope>
</reference>
<protein>
    <submittedName>
        <fullName evidence="2">Uncharacterized protein</fullName>
    </submittedName>
</protein>
<organism evidence="2 3">
    <name type="scientific">Cylindrotheca closterium</name>
    <dbReference type="NCBI Taxonomy" id="2856"/>
    <lineage>
        <taxon>Eukaryota</taxon>
        <taxon>Sar</taxon>
        <taxon>Stramenopiles</taxon>
        <taxon>Ochrophyta</taxon>
        <taxon>Bacillariophyta</taxon>
        <taxon>Bacillariophyceae</taxon>
        <taxon>Bacillariophycidae</taxon>
        <taxon>Bacillariales</taxon>
        <taxon>Bacillariaceae</taxon>
        <taxon>Cylindrotheca</taxon>
    </lineage>
</organism>
<dbReference type="EMBL" id="CAKOGP040001966">
    <property type="protein sequence ID" value="CAJ1958073.1"/>
    <property type="molecule type" value="Genomic_DNA"/>
</dbReference>
<feature type="compositionally biased region" description="Polar residues" evidence="1">
    <location>
        <begin position="70"/>
        <end position="94"/>
    </location>
</feature>
<proteinExistence type="predicted"/>
<evidence type="ECO:0000313" key="2">
    <source>
        <dbReference type="EMBL" id="CAJ1958073.1"/>
    </source>
</evidence>
<sequence length="139" mass="15450">MADLFCPDPYFDDPPILTAFDVNQSSRRPSVLFAPEAPIDFDIETGPLLAKDSFQDLAPDSPTKPAKPKGTSTINVPSALQRNPRQKTRYSTGNRNEERTDHGPTPQTEQKHDPLPPTATEYKNPSSAVKSCGRDWERL</sequence>
<dbReference type="AlphaFoldDB" id="A0AAD2PVX9"/>